<evidence type="ECO:0000256" key="5">
    <source>
        <dbReference type="ARBA" id="ARBA00023242"/>
    </source>
</evidence>
<dbReference type="Gene3D" id="3.30.450.20">
    <property type="entry name" value="PAS domain"/>
    <property type="match status" value="2"/>
</dbReference>
<evidence type="ECO:0000256" key="2">
    <source>
        <dbReference type="ARBA" id="ARBA00023015"/>
    </source>
</evidence>
<dbReference type="PROSITE" id="PS50888">
    <property type="entry name" value="BHLH"/>
    <property type="match status" value="1"/>
</dbReference>
<protein>
    <submittedName>
        <fullName evidence="10">Uncharacterized protein LOC111360903 isoform X1</fullName>
    </submittedName>
</protein>
<reference evidence="10" key="1">
    <citation type="submission" date="2025-08" db="UniProtKB">
        <authorList>
            <consortium name="RefSeq"/>
        </authorList>
    </citation>
    <scope>IDENTIFICATION</scope>
    <source>
        <strain evidence="10">Ishihara</strain>
        <tissue evidence="10">Whole body</tissue>
    </source>
</reference>
<dbReference type="GO" id="GO:0005737">
    <property type="term" value="C:cytoplasm"/>
    <property type="evidence" value="ECO:0007669"/>
    <property type="project" value="InterPro"/>
</dbReference>
<dbReference type="AlphaFoldDB" id="A0A9J7ER97"/>
<dbReference type="Pfam" id="PF14598">
    <property type="entry name" value="PAS_11"/>
    <property type="match status" value="1"/>
</dbReference>
<dbReference type="Proteomes" id="UP000301870">
    <property type="component" value="Chromosome Z"/>
</dbReference>
<feature type="compositionally biased region" description="Polar residues" evidence="6">
    <location>
        <begin position="609"/>
        <end position="628"/>
    </location>
</feature>
<evidence type="ECO:0000256" key="3">
    <source>
        <dbReference type="ARBA" id="ARBA00023125"/>
    </source>
</evidence>
<feature type="region of interest" description="Disordered" evidence="6">
    <location>
        <begin position="571"/>
        <end position="593"/>
    </location>
</feature>
<dbReference type="OrthoDB" id="7788762at2759"/>
<feature type="compositionally biased region" description="Polar residues" evidence="6">
    <location>
        <begin position="670"/>
        <end position="683"/>
    </location>
</feature>
<feature type="domain" description="BHLH" evidence="8">
    <location>
        <begin position="190"/>
        <end position="243"/>
    </location>
</feature>
<organism evidence="9 10">
    <name type="scientific">Spodoptera litura</name>
    <name type="common">Asian cotton leafworm</name>
    <dbReference type="NCBI Taxonomy" id="69820"/>
    <lineage>
        <taxon>Eukaryota</taxon>
        <taxon>Metazoa</taxon>
        <taxon>Ecdysozoa</taxon>
        <taxon>Arthropoda</taxon>
        <taxon>Hexapoda</taxon>
        <taxon>Insecta</taxon>
        <taxon>Pterygota</taxon>
        <taxon>Neoptera</taxon>
        <taxon>Endopterygota</taxon>
        <taxon>Lepidoptera</taxon>
        <taxon>Glossata</taxon>
        <taxon>Ditrysia</taxon>
        <taxon>Noctuoidea</taxon>
        <taxon>Noctuidae</taxon>
        <taxon>Amphipyrinae</taxon>
        <taxon>Spodoptera</taxon>
    </lineage>
</organism>
<dbReference type="GO" id="GO:0045944">
    <property type="term" value="P:positive regulation of transcription by RNA polymerase II"/>
    <property type="evidence" value="ECO:0007669"/>
    <property type="project" value="UniProtKB-ARBA"/>
</dbReference>
<keyword evidence="4" id="KW-0804">Transcription</keyword>
<dbReference type="InterPro" id="IPR035965">
    <property type="entry name" value="PAS-like_dom_sf"/>
</dbReference>
<dbReference type="GeneID" id="111360903"/>
<dbReference type="CTD" id="100141425"/>
<dbReference type="GO" id="GO:0003700">
    <property type="term" value="F:DNA-binding transcription factor activity"/>
    <property type="evidence" value="ECO:0007669"/>
    <property type="project" value="InterPro"/>
</dbReference>
<keyword evidence="1" id="KW-0677">Repeat</keyword>
<gene>
    <name evidence="10" type="primary">LOC111360903</name>
</gene>
<feature type="compositionally biased region" description="Basic and acidic residues" evidence="6">
    <location>
        <begin position="44"/>
        <end position="63"/>
    </location>
</feature>
<feature type="domain" description="PAS" evidence="7">
    <location>
        <begin position="259"/>
        <end position="322"/>
    </location>
</feature>
<evidence type="ECO:0000259" key="8">
    <source>
        <dbReference type="PROSITE" id="PS50888"/>
    </source>
</evidence>
<dbReference type="InterPro" id="IPR001610">
    <property type="entry name" value="PAC"/>
</dbReference>
<feature type="domain" description="PAS" evidence="7">
    <location>
        <begin position="450"/>
        <end position="499"/>
    </location>
</feature>
<dbReference type="SMART" id="SM00091">
    <property type="entry name" value="PAS"/>
    <property type="match status" value="2"/>
</dbReference>
<dbReference type="PRINTS" id="PR00785">
    <property type="entry name" value="NCTRNSLOCATR"/>
</dbReference>
<dbReference type="InterPro" id="IPR000014">
    <property type="entry name" value="PAS"/>
</dbReference>
<feature type="compositionally biased region" description="Basic and acidic residues" evidence="6">
    <location>
        <begin position="126"/>
        <end position="169"/>
    </location>
</feature>
<dbReference type="CDD" id="cd00130">
    <property type="entry name" value="PAS"/>
    <property type="match status" value="2"/>
</dbReference>
<evidence type="ECO:0000313" key="10">
    <source>
        <dbReference type="RefSeq" id="XP_022832969.1"/>
    </source>
</evidence>
<dbReference type="InterPro" id="IPR036638">
    <property type="entry name" value="HLH_DNA-bd_sf"/>
</dbReference>
<evidence type="ECO:0000259" key="7">
    <source>
        <dbReference type="PROSITE" id="PS50112"/>
    </source>
</evidence>
<dbReference type="GO" id="GO:0003677">
    <property type="term" value="F:DNA binding"/>
    <property type="evidence" value="ECO:0007669"/>
    <property type="project" value="UniProtKB-KW"/>
</dbReference>
<feature type="compositionally biased region" description="Basic and acidic residues" evidence="6">
    <location>
        <begin position="105"/>
        <end position="118"/>
    </location>
</feature>
<dbReference type="InterPro" id="IPR050933">
    <property type="entry name" value="Circadian_TF"/>
</dbReference>
<dbReference type="GO" id="GO:0046983">
    <property type="term" value="F:protein dimerization activity"/>
    <property type="evidence" value="ECO:0007669"/>
    <property type="project" value="InterPro"/>
</dbReference>
<sequence length="927" mass="104941">MTKYLPKLFEDLVGMADTQNLKPGVIRSTRDYLPNPLPASESPNDSKDVRNDSKDGHNDRDDAQQSPVVNQIDSNYSEDHNDSDNAQNNTEDGRIDTEDGCNDTEDGRNDTEDGRNDTEDGCNDTEDGRNDTEDGRNDSEDGRNDSDDHNDSNARNDSEDSRHDSEDHQSPVSTVFGDDDSSAVSTTRENPREVRNRAEKMRRDRLNQSVADLASMVPPVVAARRKLDKTTVLRLTAHYLRAHQYVFGDSIGKCPRDFSAASIQKVLSMFNGFLITTTYRGIIVVVSQNVNQYLGYNEIDLLGQNLHTITHEADRALLRDQLMPRSQKLGPNGELLIPDEPDAIKKVKRALANEKRKFTIRLKKLGQRSEPNQYITCHVEGSLRKSDRACRTYNRCCQVVRRARARSDNPCSSGNDIVFIGIVRPTSETFINESALESYRMEYRTRHSIDGEIIQCDSRIALVTGYMTHEVSGVNAMNFMHRDDVRWVIIALREMYDQHRLFGESCYRLITKNGQSIYMRTRGSLDVDRDSRAVTSFVCTNTVVDEEEGKQLIKLMKRKFRLLVNNNESPRVDEIEDAPEENEQNDDEAVPVEDPRRLEQVILHLVTNLPSPAPTESNHEPNSSPQKSKSPHHLTIIPPNKERIVSAIEKIYNVIKAVPRDSNHEEGSSYAGSSHSTPKYNNTNQIEKNVAPSQLAPVAPFQSCHVSNYVHVPENIFRYPSPTPEIPQQEYNPPSILNTVASPDLGYFDSSPSPFSDFTLFLGNFDQNENADDIFYEQPLPATVEEIPYETPEPAHYMPSQYSVPADLFEPYLYPEPSTSTYSCGNKRRNNEFDDCEVAYKKKVTETEVFRTNEQSSNSGSPLESLFDESFLDSDQIESALNSLDEFDPSFLDLLSSSEVEDILGQIEEHTEEEEQKPPDVDLSNYE</sequence>
<name>A0A9J7ER97_SPOLT</name>
<keyword evidence="3" id="KW-0238">DNA-binding</keyword>
<dbReference type="KEGG" id="sliu:111360903"/>
<dbReference type="InterPro" id="IPR001067">
    <property type="entry name" value="Nuc_translocat"/>
</dbReference>
<dbReference type="GO" id="GO:0005634">
    <property type="term" value="C:nucleus"/>
    <property type="evidence" value="ECO:0007669"/>
    <property type="project" value="InterPro"/>
</dbReference>
<dbReference type="GO" id="GO:0005667">
    <property type="term" value="C:transcription regulator complex"/>
    <property type="evidence" value="ECO:0007669"/>
    <property type="project" value="InterPro"/>
</dbReference>
<dbReference type="InterPro" id="IPR011598">
    <property type="entry name" value="bHLH_dom"/>
</dbReference>
<keyword evidence="5" id="KW-0539">Nucleus</keyword>
<feature type="region of interest" description="Disordered" evidence="6">
    <location>
        <begin position="609"/>
        <end position="640"/>
    </location>
</feature>
<keyword evidence="2" id="KW-0805">Transcription regulation</keyword>
<feature type="region of interest" description="Disordered" evidence="6">
    <location>
        <begin position="661"/>
        <end position="683"/>
    </location>
</feature>
<dbReference type="SUPFAM" id="SSF55785">
    <property type="entry name" value="PYP-like sensor domain (PAS domain)"/>
    <property type="match status" value="2"/>
</dbReference>
<evidence type="ECO:0000256" key="1">
    <source>
        <dbReference type="ARBA" id="ARBA00022737"/>
    </source>
</evidence>
<evidence type="ECO:0000256" key="4">
    <source>
        <dbReference type="ARBA" id="ARBA00023163"/>
    </source>
</evidence>
<keyword evidence="9" id="KW-1185">Reference proteome</keyword>
<accession>A0A9J7ER97</accession>
<feature type="compositionally biased region" description="Acidic residues" evidence="6">
    <location>
        <begin position="574"/>
        <end position="591"/>
    </location>
</feature>
<dbReference type="SMART" id="SM00086">
    <property type="entry name" value="PAC"/>
    <property type="match status" value="1"/>
</dbReference>
<dbReference type="CDD" id="cd11391">
    <property type="entry name" value="bHLH_PAS"/>
    <property type="match status" value="1"/>
</dbReference>
<feature type="compositionally biased region" description="Basic and acidic residues" evidence="6">
    <location>
        <begin position="189"/>
        <end position="203"/>
    </location>
</feature>
<dbReference type="Gene3D" id="4.10.280.10">
    <property type="entry name" value="Helix-loop-helix DNA-binding domain"/>
    <property type="match status" value="1"/>
</dbReference>
<dbReference type="Pfam" id="PF00010">
    <property type="entry name" value="HLH"/>
    <property type="match status" value="1"/>
</dbReference>
<evidence type="ECO:0000256" key="6">
    <source>
        <dbReference type="SAM" id="MobiDB-lite"/>
    </source>
</evidence>
<dbReference type="PROSITE" id="PS50112">
    <property type="entry name" value="PAS"/>
    <property type="match status" value="2"/>
</dbReference>
<evidence type="ECO:0000313" key="9">
    <source>
        <dbReference type="Proteomes" id="UP000301870"/>
    </source>
</evidence>
<dbReference type="SMART" id="SM00353">
    <property type="entry name" value="HLH"/>
    <property type="match status" value="1"/>
</dbReference>
<proteinExistence type="predicted"/>
<feature type="region of interest" description="Disordered" evidence="6">
    <location>
        <begin position="18"/>
        <end position="203"/>
    </location>
</feature>
<feature type="region of interest" description="Disordered" evidence="6">
    <location>
        <begin position="908"/>
        <end position="927"/>
    </location>
</feature>
<dbReference type="PANTHER" id="PTHR23042">
    <property type="entry name" value="CIRCADIAN PROTEIN CLOCK/ARNT/BMAL/PAS"/>
    <property type="match status" value="1"/>
</dbReference>
<dbReference type="Pfam" id="PF13426">
    <property type="entry name" value="PAS_9"/>
    <property type="match status" value="1"/>
</dbReference>
<feature type="compositionally biased region" description="Polar residues" evidence="6">
    <location>
        <begin position="64"/>
        <end position="75"/>
    </location>
</feature>
<dbReference type="RefSeq" id="XP_022832969.1">
    <property type="nucleotide sequence ID" value="XM_022977201.1"/>
</dbReference>
<dbReference type="SUPFAM" id="SSF47459">
    <property type="entry name" value="HLH, helix-loop-helix DNA-binding domain"/>
    <property type="match status" value="1"/>
</dbReference>